<keyword evidence="8" id="KW-0677">Repeat</keyword>
<evidence type="ECO:0000256" key="9">
    <source>
        <dbReference type="ARBA" id="ARBA00022833"/>
    </source>
</evidence>
<evidence type="ECO:0000259" key="17">
    <source>
        <dbReference type="SMART" id="SM00663"/>
    </source>
</evidence>
<keyword evidence="7" id="KW-0479">Metal-binding</keyword>
<evidence type="ECO:0000256" key="3">
    <source>
        <dbReference type="ARBA" id="ARBA00022478"/>
    </source>
</evidence>
<dbReference type="Pfam" id="PF04997">
    <property type="entry name" value="RNA_pol_Rpb1_1"/>
    <property type="match status" value="1"/>
</dbReference>
<dbReference type="PROSITE" id="PS00115">
    <property type="entry name" value="RNA_POL_II_REPEAT"/>
    <property type="match status" value="3"/>
</dbReference>
<feature type="region of interest" description="Disordered" evidence="16">
    <location>
        <begin position="1546"/>
        <end position="1596"/>
    </location>
</feature>
<dbReference type="Pfam" id="PF04992">
    <property type="entry name" value="RNA_pol_Rpb1_6"/>
    <property type="match status" value="1"/>
</dbReference>
<dbReference type="CDD" id="cd02733">
    <property type="entry name" value="RNAP_II_RPB1_N"/>
    <property type="match status" value="1"/>
</dbReference>
<evidence type="ECO:0000256" key="8">
    <source>
        <dbReference type="ARBA" id="ARBA00022737"/>
    </source>
</evidence>
<feature type="compositionally biased region" description="Low complexity" evidence="16">
    <location>
        <begin position="1583"/>
        <end position="1594"/>
    </location>
</feature>
<dbReference type="InterPro" id="IPR007080">
    <property type="entry name" value="RNA_pol_Rpb1_1"/>
</dbReference>
<dbReference type="InterPro" id="IPR042102">
    <property type="entry name" value="RNA_pol_Rpb1_3_sf"/>
</dbReference>
<dbReference type="InterPro" id="IPR045867">
    <property type="entry name" value="DNA-dir_RpoC_beta_prime"/>
</dbReference>
<dbReference type="GO" id="GO:0003899">
    <property type="term" value="F:DNA-directed RNA polymerase activity"/>
    <property type="evidence" value="ECO:0007669"/>
    <property type="project" value="UniProtKB-EC"/>
</dbReference>
<dbReference type="InterPro" id="IPR007066">
    <property type="entry name" value="RNA_pol_Rpb1_3"/>
</dbReference>
<dbReference type="Proteomes" id="UP000663853">
    <property type="component" value="Unassembled WGS sequence"/>
</dbReference>
<dbReference type="FunFam" id="4.10.860.120:FF:000003">
    <property type="entry name" value="DNA-directed RNA polymerase subunit"/>
    <property type="match status" value="1"/>
</dbReference>
<evidence type="ECO:0000256" key="16">
    <source>
        <dbReference type="SAM" id="MobiDB-lite"/>
    </source>
</evidence>
<evidence type="ECO:0000256" key="11">
    <source>
        <dbReference type="ARBA" id="ARBA00023125"/>
    </source>
</evidence>
<dbReference type="FunFam" id="3.30.1360.140:FF:000001">
    <property type="entry name" value="DNA-directed RNA polymerase subunit"/>
    <property type="match status" value="1"/>
</dbReference>
<evidence type="ECO:0000256" key="1">
    <source>
        <dbReference type="ARBA" id="ARBA00004123"/>
    </source>
</evidence>
<dbReference type="GO" id="GO:0005665">
    <property type="term" value="C:RNA polymerase II, core complex"/>
    <property type="evidence" value="ECO:0007669"/>
    <property type="project" value="TreeGrafter"/>
</dbReference>
<dbReference type="InterPro" id="IPR038120">
    <property type="entry name" value="Rpb1_funnel_sf"/>
</dbReference>
<dbReference type="Pfam" id="PF04998">
    <property type="entry name" value="RNA_pol_Rpb1_5"/>
    <property type="match status" value="1"/>
</dbReference>
<dbReference type="Gene3D" id="3.30.1360.140">
    <property type="match status" value="1"/>
</dbReference>
<dbReference type="NCBIfam" id="NF006336">
    <property type="entry name" value="PRK08566.1"/>
    <property type="match status" value="1"/>
</dbReference>
<name>A0A8H3CU01_9AGAM</name>
<dbReference type="Gene3D" id="1.10.150.390">
    <property type="match status" value="1"/>
</dbReference>
<keyword evidence="11" id="KW-0238">DNA-binding</keyword>
<evidence type="ECO:0000256" key="2">
    <source>
        <dbReference type="ARBA" id="ARBA00006460"/>
    </source>
</evidence>
<evidence type="ECO:0000256" key="12">
    <source>
        <dbReference type="ARBA" id="ARBA00023163"/>
    </source>
</evidence>
<gene>
    <name evidence="18" type="ORF">RDB_LOCUS110163</name>
</gene>
<dbReference type="Gene3D" id="4.10.860.120">
    <property type="entry name" value="RNA polymerase II, clamp domain"/>
    <property type="match status" value="2"/>
</dbReference>
<reference evidence="18" key="1">
    <citation type="submission" date="2021-01" db="EMBL/GenBank/DDBJ databases">
        <authorList>
            <person name="Kaushik A."/>
        </authorList>
    </citation>
    <scope>NUCLEOTIDE SEQUENCE</scope>
    <source>
        <strain evidence="18">AG6-10EEA</strain>
    </source>
</reference>
<dbReference type="InterPro" id="IPR044893">
    <property type="entry name" value="RNA_pol_Rpb1_clamp_domain"/>
</dbReference>
<feature type="compositionally biased region" description="Low complexity" evidence="16">
    <location>
        <begin position="1668"/>
        <end position="1686"/>
    </location>
</feature>
<dbReference type="Gene3D" id="1.10.132.30">
    <property type="match status" value="1"/>
</dbReference>
<dbReference type="Gene3D" id="6.20.50.80">
    <property type="match status" value="1"/>
</dbReference>
<dbReference type="Pfam" id="PF04990">
    <property type="entry name" value="RNA_pol_Rpb1_7"/>
    <property type="match status" value="1"/>
</dbReference>
<feature type="domain" description="RNA polymerase N-terminal" evidence="17">
    <location>
        <begin position="244"/>
        <end position="564"/>
    </location>
</feature>
<dbReference type="Gene3D" id="1.10.274.100">
    <property type="entry name" value="RNA polymerase Rpb1, domain 3"/>
    <property type="match status" value="1"/>
</dbReference>
<dbReference type="Pfam" id="PF05000">
    <property type="entry name" value="RNA_pol_Rpb1_4"/>
    <property type="match status" value="1"/>
</dbReference>
<feature type="compositionally biased region" description="Polar residues" evidence="16">
    <location>
        <begin position="1758"/>
        <end position="1773"/>
    </location>
</feature>
<feature type="region of interest" description="Disordered" evidence="16">
    <location>
        <begin position="1625"/>
        <end position="1773"/>
    </location>
</feature>
<keyword evidence="10" id="KW-0460">Magnesium</keyword>
<keyword evidence="13" id="KW-0539">Nucleus</keyword>
<dbReference type="FunFam" id="1.10.274.100:FF:000001">
    <property type="entry name" value="DNA-directed RNA polymerase subunit"/>
    <property type="match status" value="1"/>
</dbReference>
<evidence type="ECO:0000313" key="18">
    <source>
        <dbReference type="EMBL" id="CAE6498996.1"/>
    </source>
</evidence>
<dbReference type="EC" id="2.7.7.6" evidence="15"/>
<dbReference type="FunFam" id="1.10.150.390:FF:000001">
    <property type="entry name" value="DNA-directed RNA polymerase subunit"/>
    <property type="match status" value="1"/>
</dbReference>
<evidence type="ECO:0000313" key="19">
    <source>
        <dbReference type="Proteomes" id="UP000663853"/>
    </source>
</evidence>
<evidence type="ECO:0000256" key="15">
    <source>
        <dbReference type="RuleBase" id="RU004279"/>
    </source>
</evidence>
<sequence>MSSGASFAYSSVPLRKVKEVQFGILSPEEIKAYSVCKIEFPEVLEEGTGKVKTSGLMDPRLGTVDRNFKCQTCGEGMAECPGHFGHIELARPVFHIGFLVKVKKILECICVNCGKLKADISDNQFADKIRHVRDPKKRMALVWAHCKGKMICEADDTKEEDGTGAPAKPGHGGCGHVQPLIRKEGLKLFLVYKKGRADDEEMDGRTSQPEKRLYPASDVYNTLKKIPDSDLALLGLSEEFARPDWMILTVLPVPPPPVRPSISADGGTVRSEDDLTYKLGDILKASINVRRCEEEGSPAHVISEFEQLLQFHVATYMDNDIAGIPQALQKSGRPVKAIRARLKGKEGRLRGNLMGKRVDFSARTVITGDPNLMLDEVGVPRSMAMNLTYPERGAYLPEFAYAVWLMDELVTPYNIEWLQMLVRNGPREYPGARYVVRDSGERIDLRYNKRADTSLQYGWIVERHLKNGDYVLFNRQPSLHKMSMMSHRVKIMPYSTFRLNLSVTPPYNADFDGDEMNMHIPQSEETRAELSQIAWVPRQIISPQANKPVMGIVQDTLCGIRKLTLRDNFLDWNFVQNILLWVPEWDGQVPVPTILKPKPLWTGKQILSLCIPSGINVFRAPDKDKRANRVPANPVADDGICIENGEILYGVVEKKTVGASQAGLIHITFREKGPEITRDLFTSLQKVVNFWLLHNGFSIGIGDTIADKGTMSKITAHIETAKNNVLKLIEKAQYDGLRAEPGMTIRESFESHVNRELNMARDKTGKDAQDSLKNDNNVKQMVVAGSKGSFINISQMSGCVGQQSVEGKRIPFGFKHRTLPHFNKDDYCAESRGFVENSYLRGLTPQEFFFHAMAGREGLIDTAVKTAETGYIQRRLVKAMEDIAVCYDGTVRNSLGDIVQFAYGEDGMDGAFIERQSVEPYRLSNRAFDRKYRVDVLEAGSGFSSGTLQVGLDASSPELQYRLDKEFAQLVKDRKMLREFIFRTADPNQPHYLPVNLRRVIQNASQIFHIDRRKPSDLEPTYILDEVAALTDRLVVVRGSDPISKEAQENATMLFNMHLRSTFATRPVLEELRLTKQAFDWIIGEIETKFNASVANPGEMCGTLAAQSIGEPATQMTLNTFHYAGVSSKNVTLGVPRLKEIINVATNIKTPSLTVYLQPEYAADKHMSKTVQTELAHTTLRTITATTEIIYDPDPTNTIIDEDRDFVETFFAIPDESVERTLSQQSPWVLRIQLDRAKVLDKKLDMAYIADRIEQAFYPDMKVIPSDDNAEKLILRCRPIVMQDKDEEAFENTEEDIFIRQIEHNMLDSVTLRGVKGIRRVFMVEHDKPHIDAAGELQPRSMKEWVLETDGVNLKNVLSVDGVDFRRTYSNKCPEVFEVLGIEAARAAILKELRNVIEFDGSYVNYRHLALLCDLMTNRGTLMAITRHGINRADTGALMRCSFEETVEILMEAAAVGEKDDCYGVAENVLFGQMAPMGTGSFDVALDVDMLKDVIVDQRLPIQNMMAAQMGGGMTPAGGLAMTPYDSASPMQAESWKAEGAAFSPLRTSADEGPNNFAFPPFPQSPMGQDRFGGYSPASPGYSPTSPFMPTSPMHTATSPYGASPFGATSPYAASPAYSPTSPNMNLTSPSYSPTSPQYSPTSPTYSPTSPTYSPTSPRYFNTSPSFSPASPRYSPTSPRYSPTSPMQASPTSPKSVTSPRYSPTSPTYSPASPAYTPVSPAYSPTSPVWSPRSPAPGGSANQQNQQNQQNQTNGQNSPWGNTASYQASPSWK</sequence>
<dbReference type="SUPFAM" id="SSF64484">
    <property type="entry name" value="beta and beta-prime subunits of DNA dependent RNA-polymerase"/>
    <property type="match status" value="1"/>
</dbReference>
<comment type="similarity">
    <text evidence="2 15">Belongs to the RNA polymerase beta' chain family.</text>
</comment>
<evidence type="ECO:0000256" key="4">
    <source>
        <dbReference type="ARBA" id="ARBA00022553"/>
    </source>
</evidence>
<evidence type="ECO:0000256" key="6">
    <source>
        <dbReference type="ARBA" id="ARBA00022695"/>
    </source>
</evidence>
<comment type="function">
    <text evidence="15">DNA-dependent RNA polymerase catalyzes the transcription of DNA into RNA using the four ribonucleoside triphosphates as substrates.</text>
</comment>
<dbReference type="PANTHER" id="PTHR19376">
    <property type="entry name" value="DNA-DIRECTED RNA POLYMERASE"/>
    <property type="match status" value="1"/>
</dbReference>
<accession>A0A8H3CU01</accession>
<keyword evidence="12 15" id="KW-0804">Transcription</keyword>
<dbReference type="Pfam" id="PF05001">
    <property type="entry name" value="RNA_pol_Rpb1_R"/>
    <property type="match status" value="6"/>
</dbReference>
<dbReference type="InterPro" id="IPR007083">
    <property type="entry name" value="RNA_pol_Rpb1_4"/>
</dbReference>
<evidence type="ECO:0000256" key="14">
    <source>
        <dbReference type="ARBA" id="ARBA00048552"/>
    </source>
</evidence>
<comment type="caution">
    <text evidence="18">The sequence shown here is derived from an EMBL/GenBank/DDBJ whole genome shotgun (WGS) entry which is preliminary data.</text>
</comment>
<dbReference type="InterPro" id="IPR007075">
    <property type="entry name" value="RNA_pol_Rpb1_6"/>
</dbReference>
<dbReference type="SMART" id="SM00663">
    <property type="entry name" value="RPOLA_N"/>
    <property type="match status" value="1"/>
</dbReference>
<dbReference type="PANTHER" id="PTHR19376:SF37">
    <property type="entry name" value="DNA-DIRECTED RNA POLYMERASE II SUBUNIT RPB1"/>
    <property type="match status" value="1"/>
</dbReference>
<dbReference type="InterPro" id="IPR007073">
    <property type="entry name" value="RNA_pol_Rpb1_7"/>
</dbReference>
<feature type="compositionally biased region" description="Low complexity" evidence="16">
    <location>
        <begin position="1625"/>
        <end position="1658"/>
    </location>
</feature>
<keyword evidence="4" id="KW-0597">Phosphoprotein</keyword>
<keyword evidence="9" id="KW-0862">Zinc</keyword>
<keyword evidence="3 15" id="KW-0240">DNA-directed RNA polymerase</keyword>
<dbReference type="InterPro" id="IPR038593">
    <property type="entry name" value="RNA_pol_Rpb1_7_sf"/>
</dbReference>
<comment type="catalytic activity">
    <reaction evidence="14 15">
        <text>RNA(n) + a ribonucleoside 5'-triphosphate = RNA(n+1) + diphosphate</text>
        <dbReference type="Rhea" id="RHEA:21248"/>
        <dbReference type="Rhea" id="RHEA-COMP:14527"/>
        <dbReference type="Rhea" id="RHEA-COMP:17342"/>
        <dbReference type="ChEBI" id="CHEBI:33019"/>
        <dbReference type="ChEBI" id="CHEBI:61557"/>
        <dbReference type="ChEBI" id="CHEBI:140395"/>
        <dbReference type="EC" id="2.7.7.6"/>
    </reaction>
</comment>
<dbReference type="Pfam" id="PF00623">
    <property type="entry name" value="RNA_pol_Rpb1_2"/>
    <property type="match status" value="1"/>
</dbReference>
<dbReference type="FunFam" id="1.10.132.30:FF:000001">
    <property type="entry name" value="DNA-directed RNA polymerase subunit"/>
    <property type="match status" value="1"/>
</dbReference>
<feature type="compositionally biased region" description="Low complexity" evidence="16">
    <location>
        <begin position="1742"/>
        <end position="1757"/>
    </location>
</feature>
<organism evidence="18 19">
    <name type="scientific">Rhizoctonia solani</name>
    <dbReference type="NCBI Taxonomy" id="456999"/>
    <lineage>
        <taxon>Eukaryota</taxon>
        <taxon>Fungi</taxon>
        <taxon>Dikarya</taxon>
        <taxon>Basidiomycota</taxon>
        <taxon>Agaricomycotina</taxon>
        <taxon>Agaricomycetes</taxon>
        <taxon>Cantharellales</taxon>
        <taxon>Ceratobasidiaceae</taxon>
        <taxon>Rhizoctonia</taxon>
    </lineage>
</organism>
<evidence type="ECO:0000256" key="7">
    <source>
        <dbReference type="ARBA" id="ARBA00022723"/>
    </source>
</evidence>
<dbReference type="GO" id="GO:0006368">
    <property type="term" value="P:transcription elongation by RNA polymerase II"/>
    <property type="evidence" value="ECO:0007669"/>
    <property type="project" value="UniProtKB-ARBA"/>
</dbReference>
<dbReference type="FunFam" id="2.40.40.20:FF:000019">
    <property type="entry name" value="DNA-directed RNA polymerase II subunit RPB1"/>
    <property type="match status" value="1"/>
</dbReference>
<dbReference type="Gene3D" id="6.10.250.2940">
    <property type="match status" value="1"/>
</dbReference>
<dbReference type="InterPro" id="IPR000722">
    <property type="entry name" value="RNA_pol_asu"/>
</dbReference>
<dbReference type="GO" id="GO:0003677">
    <property type="term" value="F:DNA binding"/>
    <property type="evidence" value="ECO:0007669"/>
    <property type="project" value="UniProtKB-KW"/>
</dbReference>
<dbReference type="InterPro" id="IPR000684">
    <property type="entry name" value="RNA_pol_II_repeat_euk"/>
</dbReference>
<evidence type="ECO:0000256" key="5">
    <source>
        <dbReference type="ARBA" id="ARBA00022679"/>
    </source>
</evidence>
<dbReference type="Pfam" id="PF04983">
    <property type="entry name" value="RNA_pol_Rpb1_3"/>
    <property type="match status" value="1"/>
</dbReference>
<keyword evidence="6 15" id="KW-0548">Nucleotidyltransferase</keyword>
<proteinExistence type="inferred from homology"/>
<dbReference type="Gene3D" id="3.30.1490.180">
    <property type="entry name" value="RNA polymerase ii"/>
    <property type="match status" value="1"/>
</dbReference>
<feature type="compositionally biased region" description="Low complexity" evidence="16">
    <location>
        <begin position="1696"/>
        <end position="1718"/>
    </location>
</feature>
<dbReference type="CDD" id="cd02584">
    <property type="entry name" value="RNAP_II_Rpb1_C"/>
    <property type="match status" value="1"/>
</dbReference>
<evidence type="ECO:0000256" key="13">
    <source>
        <dbReference type="ARBA" id="ARBA00023242"/>
    </source>
</evidence>
<keyword evidence="5 15" id="KW-0808">Transferase</keyword>
<dbReference type="InterPro" id="IPR007081">
    <property type="entry name" value="RNA_pol_Rpb1_5"/>
</dbReference>
<evidence type="ECO:0000256" key="10">
    <source>
        <dbReference type="ARBA" id="ARBA00022842"/>
    </source>
</evidence>
<dbReference type="GO" id="GO:0046872">
    <property type="term" value="F:metal ion binding"/>
    <property type="evidence" value="ECO:0007669"/>
    <property type="project" value="UniProtKB-KW"/>
</dbReference>
<dbReference type="InterPro" id="IPR006592">
    <property type="entry name" value="RNA_pol_N"/>
</dbReference>
<comment type="subcellular location">
    <subcellularLocation>
        <location evidence="1">Nucleus</location>
    </subcellularLocation>
</comment>
<protein>
    <recommendedName>
        <fullName evidence="15">DNA-directed RNA polymerase subunit</fullName>
        <ecNumber evidence="15">2.7.7.6</ecNumber>
    </recommendedName>
</protein>
<dbReference type="GO" id="GO:0006367">
    <property type="term" value="P:transcription initiation at RNA polymerase II promoter"/>
    <property type="evidence" value="ECO:0007669"/>
    <property type="project" value="UniProtKB-ARBA"/>
</dbReference>
<dbReference type="EMBL" id="CAJMXA010003506">
    <property type="protein sequence ID" value="CAE6498996.1"/>
    <property type="molecule type" value="Genomic_DNA"/>
</dbReference>
<dbReference type="Gene3D" id="2.40.40.20">
    <property type="match status" value="1"/>
</dbReference>